<dbReference type="AlphaFoldDB" id="A0A291RYW3"/>
<dbReference type="Gene3D" id="2.40.50.140">
    <property type="entry name" value="Nucleic acid-binding proteins"/>
    <property type="match status" value="1"/>
</dbReference>
<feature type="compositionally biased region" description="Pro residues" evidence="4">
    <location>
        <begin position="50"/>
        <end position="59"/>
    </location>
</feature>
<dbReference type="GO" id="GO:0003697">
    <property type="term" value="F:single-stranded DNA binding"/>
    <property type="evidence" value="ECO:0007669"/>
    <property type="project" value="InterPro"/>
</dbReference>
<feature type="region of interest" description="Disordered" evidence="4">
    <location>
        <begin position="1"/>
        <end position="76"/>
    </location>
</feature>
<keyword evidence="5" id="KW-0614">Plasmid</keyword>
<protein>
    <recommendedName>
        <fullName evidence="3">Single-stranded DNA-binding protein</fullName>
    </recommendedName>
</protein>
<reference evidence="5 6" key="1">
    <citation type="submission" date="2017-10" db="EMBL/GenBank/DDBJ databases">
        <title>Comparative genomics between pathogenic Norcardia.</title>
        <authorList>
            <person name="Zeng L."/>
        </authorList>
    </citation>
    <scope>NUCLEOTIDE SEQUENCE [LARGE SCALE GENOMIC DNA]</scope>
    <source>
        <strain evidence="5 6">NC_YFY_NT001</strain>
        <plasmid evidence="6">Plasmid p_nc_yfy_nt001</plasmid>
    </source>
</reference>
<accession>A0A291RYW3</accession>
<dbReference type="PROSITE" id="PS50935">
    <property type="entry name" value="SSB"/>
    <property type="match status" value="1"/>
</dbReference>
<name>A0A291RYW3_9NOCA</name>
<dbReference type="PANTHER" id="PTHR10302:SF27">
    <property type="entry name" value="SINGLE-STRANDED DNA-BINDING PROTEIN"/>
    <property type="match status" value="1"/>
</dbReference>
<dbReference type="KEGG" id="ntp:CRH09_39635"/>
<evidence type="ECO:0000256" key="4">
    <source>
        <dbReference type="SAM" id="MobiDB-lite"/>
    </source>
</evidence>
<evidence type="ECO:0000256" key="1">
    <source>
        <dbReference type="ARBA" id="ARBA00023125"/>
    </source>
</evidence>
<organism evidence="5 6">
    <name type="scientific">Nocardia terpenica</name>
    <dbReference type="NCBI Taxonomy" id="455432"/>
    <lineage>
        <taxon>Bacteria</taxon>
        <taxon>Bacillati</taxon>
        <taxon>Actinomycetota</taxon>
        <taxon>Actinomycetes</taxon>
        <taxon>Mycobacteriales</taxon>
        <taxon>Nocardiaceae</taxon>
        <taxon>Nocardia</taxon>
    </lineage>
</organism>
<evidence type="ECO:0000313" key="5">
    <source>
        <dbReference type="EMBL" id="ATL72489.1"/>
    </source>
</evidence>
<dbReference type="InterPro" id="IPR011344">
    <property type="entry name" value="ssDNA-bd"/>
</dbReference>
<dbReference type="GO" id="GO:0006260">
    <property type="term" value="P:DNA replication"/>
    <property type="evidence" value="ECO:0007669"/>
    <property type="project" value="InterPro"/>
</dbReference>
<geneLocation type="plasmid" evidence="6">
    <name>p_nc_yfy_nt001</name>
</geneLocation>
<dbReference type="Proteomes" id="UP000221961">
    <property type="component" value="Plasmid p_NC_YFY_NT001"/>
</dbReference>
<keyword evidence="1 2" id="KW-0238">DNA-binding</keyword>
<dbReference type="GO" id="GO:0009295">
    <property type="term" value="C:nucleoid"/>
    <property type="evidence" value="ECO:0007669"/>
    <property type="project" value="TreeGrafter"/>
</dbReference>
<dbReference type="InterPro" id="IPR000424">
    <property type="entry name" value="Primosome_PriB/ssb"/>
</dbReference>
<dbReference type="InterPro" id="IPR012340">
    <property type="entry name" value="NA-bd_OB-fold"/>
</dbReference>
<dbReference type="CDD" id="cd04496">
    <property type="entry name" value="SSB_OBF"/>
    <property type="match status" value="1"/>
</dbReference>
<dbReference type="PANTHER" id="PTHR10302">
    <property type="entry name" value="SINGLE-STRANDED DNA-BINDING PROTEIN"/>
    <property type="match status" value="1"/>
</dbReference>
<dbReference type="SUPFAM" id="SSF50249">
    <property type="entry name" value="Nucleic acid-binding proteins"/>
    <property type="match status" value="1"/>
</dbReference>
<sequence length="210" mass="22406">MPPSDDVLLKVSGYRNGHGGTPAPELAPSHDARAPSARQGRNMSSLRSEPWPPAGPRAPHPTSNPGSGKPPGPARTRRNLQEHIMTAVTVEITGHLADDPAELRVTPTGKTVTSFVVIGNDRRYDENSGAWVDAHTTSIRVTAWGKLGEHVVDSLAKGTLVTVQGDRLTADAWTDREGQPRATLELRATRVAVDLATQTAKVTRAPRDAA</sequence>
<dbReference type="Pfam" id="PF00436">
    <property type="entry name" value="SSB"/>
    <property type="match status" value="1"/>
</dbReference>
<dbReference type="NCBIfam" id="TIGR00621">
    <property type="entry name" value="ssb"/>
    <property type="match status" value="1"/>
</dbReference>
<evidence type="ECO:0000256" key="2">
    <source>
        <dbReference type="PROSITE-ProRule" id="PRU00252"/>
    </source>
</evidence>
<evidence type="ECO:0000256" key="3">
    <source>
        <dbReference type="RuleBase" id="RU000524"/>
    </source>
</evidence>
<evidence type="ECO:0000313" key="6">
    <source>
        <dbReference type="Proteomes" id="UP000221961"/>
    </source>
</evidence>
<gene>
    <name evidence="5" type="ORF">CRH09_39635</name>
</gene>
<dbReference type="EMBL" id="CP023779">
    <property type="protein sequence ID" value="ATL72489.1"/>
    <property type="molecule type" value="Genomic_DNA"/>
</dbReference>
<proteinExistence type="predicted"/>